<proteinExistence type="predicted"/>
<dbReference type="Proteomes" id="UP000224134">
    <property type="component" value="Segment"/>
</dbReference>
<feature type="coiled-coil region" evidence="1">
    <location>
        <begin position="114"/>
        <end position="141"/>
    </location>
</feature>
<evidence type="ECO:0000313" key="4">
    <source>
        <dbReference type="Proteomes" id="UP000224134"/>
    </source>
</evidence>
<evidence type="ECO:0000256" key="1">
    <source>
        <dbReference type="SAM" id="Coils"/>
    </source>
</evidence>
<feature type="domain" description="Homeodomain phBC6A51-type" evidence="2">
    <location>
        <begin position="3"/>
        <end position="124"/>
    </location>
</feature>
<dbReference type="KEGG" id="vg:40070716"/>
<name>A0A142F1L5_9CAUD</name>
<dbReference type="SUPFAM" id="SSF46689">
    <property type="entry name" value="Homeodomain-like"/>
    <property type="match status" value="1"/>
</dbReference>
<keyword evidence="4" id="KW-1185">Reference proteome</keyword>
<reference evidence="3 4" key="1">
    <citation type="submission" date="2016-02" db="EMBL/GenBank/DDBJ databases">
        <title>Isolation and characterization of bacteriophages from East Africa Rift Valley soda lakes.</title>
        <authorList>
            <person name="van Zyl L.J."/>
            <person name="Nemavhulani S."/>
            <person name="Cowan D.A."/>
            <person name="Trindade M.I."/>
        </authorList>
    </citation>
    <scope>NUCLEOTIDE SEQUENCE [LARGE SCALE GENOMIC DNA]</scope>
</reference>
<dbReference type="EMBL" id="KU665491">
    <property type="protein sequence ID" value="AMQ66672.1"/>
    <property type="molecule type" value="Genomic_DNA"/>
</dbReference>
<dbReference type="InterPro" id="IPR009057">
    <property type="entry name" value="Homeodomain-like_sf"/>
</dbReference>
<keyword evidence="1" id="KW-0175">Coiled coil</keyword>
<dbReference type="InterPro" id="IPR024978">
    <property type="entry name" value="Homeodomain_phBC6A51-type"/>
</dbReference>
<evidence type="ECO:0000313" key="3">
    <source>
        <dbReference type="EMBL" id="AMQ66672.1"/>
    </source>
</evidence>
<sequence>MPNKFDDLSEQQKRAAELLLENDLAPKAEKRKLEDIAEEVGVARKTLWDWRRRNTLFIEYKQHLTTLSLQDAHGELARVLITNLQSSQPSTKMLDLLAKMTPNALAANRQEVVMETNETSNEEVMKRIEELRKMQESVKQDE</sequence>
<dbReference type="GeneID" id="40070716"/>
<organism evidence="3 4">
    <name type="scientific">Bacillus phage Mgbh1</name>
    <dbReference type="NCBI Taxonomy" id="1796993"/>
    <lineage>
        <taxon>Viruses</taxon>
        <taxon>Duplodnaviria</taxon>
        <taxon>Heunggongvirae</taxon>
        <taxon>Uroviricota</taxon>
        <taxon>Caudoviricetes</taxon>
        <taxon>Magadivirus</taxon>
        <taxon>Magadivirus Mgbh1</taxon>
    </lineage>
</organism>
<dbReference type="RefSeq" id="YP_009595158.1">
    <property type="nucleotide sequence ID" value="NC_041879.1"/>
</dbReference>
<protein>
    <recommendedName>
        <fullName evidence="2">Homeodomain phBC6A51-type domain-containing protein</fullName>
    </recommendedName>
</protein>
<dbReference type="Gene3D" id="1.10.10.60">
    <property type="entry name" value="Homeodomain-like"/>
    <property type="match status" value="1"/>
</dbReference>
<evidence type="ECO:0000259" key="2">
    <source>
        <dbReference type="Pfam" id="PF13022"/>
    </source>
</evidence>
<accession>A0A142F1L5</accession>
<dbReference type="Pfam" id="PF13022">
    <property type="entry name" value="HTH_Tnp_1_2"/>
    <property type="match status" value="1"/>
</dbReference>